<reference evidence="2" key="1">
    <citation type="journal article" date="2023" name="G3 (Bethesda)">
        <title>Genome assembly and association tests identify interacting loci associated with vigor, precocity, and sex in interspecific pistachio rootstocks.</title>
        <authorList>
            <person name="Palmer W."/>
            <person name="Jacygrad E."/>
            <person name="Sagayaradj S."/>
            <person name="Cavanaugh K."/>
            <person name="Han R."/>
            <person name="Bertier L."/>
            <person name="Beede B."/>
            <person name="Kafkas S."/>
            <person name="Golino D."/>
            <person name="Preece J."/>
            <person name="Michelmore R."/>
        </authorList>
    </citation>
    <scope>NUCLEOTIDE SEQUENCE [LARGE SCALE GENOMIC DNA]</scope>
</reference>
<dbReference type="Proteomes" id="UP001164250">
    <property type="component" value="Chromosome 1"/>
</dbReference>
<keyword evidence="2" id="KW-1185">Reference proteome</keyword>
<organism evidence="1 2">
    <name type="scientific">Pistacia atlantica</name>
    <dbReference type="NCBI Taxonomy" id="434234"/>
    <lineage>
        <taxon>Eukaryota</taxon>
        <taxon>Viridiplantae</taxon>
        <taxon>Streptophyta</taxon>
        <taxon>Embryophyta</taxon>
        <taxon>Tracheophyta</taxon>
        <taxon>Spermatophyta</taxon>
        <taxon>Magnoliopsida</taxon>
        <taxon>eudicotyledons</taxon>
        <taxon>Gunneridae</taxon>
        <taxon>Pentapetalae</taxon>
        <taxon>rosids</taxon>
        <taxon>malvids</taxon>
        <taxon>Sapindales</taxon>
        <taxon>Anacardiaceae</taxon>
        <taxon>Pistacia</taxon>
    </lineage>
</organism>
<evidence type="ECO:0000313" key="1">
    <source>
        <dbReference type="EMBL" id="KAJ0110528.1"/>
    </source>
</evidence>
<protein>
    <submittedName>
        <fullName evidence="1">Uncharacterized protein</fullName>
    </submittedName>
</protein>
<sequence length="146" mass="16144">MYKILLDSFFGYRRILKSAHFCLFSIFWSDKIDKVYSCFSSQVGPASACMKVLRPIVQDSSQKGTDKSAGILLVQADAPVMVSGNPPKLNSIEIAAAYSSLSFGLGYFGSSMERPKVSVLRSTRQQSKTGIDHFEARIDLSEKTLM</sequence>
<evidence type="ECO:0000313" key="2">
    <source>
        <dbReference type="Proteomes" id="UP001164250"/>
    </source>
</evidence>
<proteinExistence type="predicted"/>
<accession>A0ACC1C497</accession>
<gene>
    <name evidence="1" type="ORF">Patl1_00401</name>
</gene>
<name>A0ACC1C497_9ROSI</name>
<comment type="caution">
    <text evidence="1">The sequence shown here is derived from an EMBL/GenBank/DDBJ whole genome shotgun (WGS) entry which is preliminary data.</text>
</comment>
<dbReference type="EMBL" id="CM047897">
    <property type="protein sequence ID" value="KAJ0110528.1"/>
    <property type="molecule type" value="Genomic_DNA"/>
</dbReference>